<keyword evidence="7" id="KW-1185">Reference proteome</keyword>
<dbReference type="Pfam" id="PF09696">
    <property type="entry name" value="Ctf8"/>
    <property type="match status" value="1"/>
</dbReference>
<evidence type="ECO:0000256" key="6">
    <source>
        <dbReference type="ARBA" id="ARBA00038447"/>
    </source>
</evidence>
<keyword evidence="3" id="KW-0238">DNA-binding</keyword>
<evidence type="ECO:0000313" key="7">
    <source>
        <dbReference type="Proteomes" id="UP000694941"/>
    </source>
</evidence>
<evidence type="ECO:0000313" key="8">
    <source>
        <dbReference type="RefSeq" id="XP_013780276.1"/>
    </source>
</evidence>
<organism evidence="7 8">
    <name type="scientific">Limulus polyphemus</name>
    <name type="common">Atlantic horseshoe crab</name>
    <dbReference type="NCBI Taxonomy" id="6850"/>
    <lineage>
        <taxon>Eukaryota</taxon>
        <taxon>Metazoa</taxon>
        <taxon>Ecdysozoa</taxon>
        <taxon>Arthropoda</taxon>
        <taxon>Chelicerata</taxon>
        <taxon>Merostomata</taxon>
        <taxon>Xiphosura</taxon>
        <taxon>Limulidae</taxon>
        <taxon>Limulus</taxon>
    </lineage>
</organism>
<evidence type="ECO:0000256" key="3">
    <source>
        <dbReference type="ARBA" id="ARBA00023125"/>
    </source>
</evidence>
<dbReference type="PANTHER" id="PTHR28605">
    <property type="entry name" value="CTF8, CHROMOSOME TRANSMISSION FIDELITY FACTOR 8 HOMOLOG (S. CEREVISIAE)"/>
    <property type="match status" value="1"/>
</dbReference>
<evidence type="ECO:0000256" key="1">
    <source>
        <dbReference type="ARBA" id="ARBA00004123"/>
    </source>
</evidence>
<keyword evidence="2" id="KW-0235">DNA replication</keyword>
<evidence type="ECO:0000256" key="4">
    <source>
        <dbReference type="ARBA" id="ARBA00023242"/>
    </source>
</evidence>
<dbReference type="GeneID" id="106464664"/>
<keyword evidence="5" id="KW-0131">Cell cycle</keyword>
<dbReference type="PANTHER" id="PTHR28605:SF1">
    <property type="entry name" value="CHROMOSOME TRANSMISSION FIDELITY FACTOR 8"/>
    <property type="match status" value="1"/>
</dbReference>
<name>A0ABM1BEC6_LIMPO</name>
<sequence length="153" mass="17471">MVQILIRMPTSEDSKSGVPDWAVVELQGDLESKSGQEMHGSFVGDLHYTKKGAILIIGHHILFGKTVDVDKPFIVLRKKNSLTEHHHEANMLRSQKSLEHTQEEEASEVSVSIENLYDKHNYSTYYEVHAIVRKKILFKTRPKPIVTNVPKKL</sequence>
<comment type="subcellular location">
    <subcellularLocation>
        <location evidence="1">Nucleus</location>
    </subcellularLocation>
</comment>
<evidence type="ECO:0000256" key="2">
    <source>
        <dbReference type="ARBA" id="ARBA00022705"/>
    </source>
</evidence>
<accession>A0ABM1BEC6</accession>
<dbReference type="RefSeq" id="XP_013780276.1">
    <property type="nucleotide sequence ID" value="XM_013924822.2"/>
</dbReference>
<dbReference type="Proteomes" id="UP000694941">
    <property type="component" value="Unplaced"/>
</dbReference>
<protein>
    <submittedName>
        <fullName evidence="8">Chromosome transmission fidelity protein 8 homolog</fullName>
    </submittedName>
</protein>
<gene>
    <name evidence="8" type="primary">LOC106464664</name>
</gene>
<keyword evidence="4" id="KW-0539">Nucleus</keyword>
<comment type="similarity">
    <text evidence="6">Belongs to the CTF8 family.</text>
</comment>
<reference evidence="8" key="1">
    <citation type="submission" date="2025-08" db="UniProtKB">
        <authorList>
            <consortium name="RefSeq"/>
        </authorList>
    </citation>
    <scope>IDENTIFICATION</scope>
    <source>
        <tissue evidence="8">Muscle</tissue>
    </source>
</reference>
<proteinExistence type="inferred from homology"/>
<dbReference type="InterPro" id="IPR018607">
    <property type="entry name" value="Ctf8"/>
</dbReference>
<evidence type="ECO:0000256" key="5">
    <source>
        <dbReference type="ARBA" id="ARBA00023306"/>
    </source>
</evidence>